<evidence type="ECO:0000259" key="1">
    <source>
        <dbReference type="Pfam" id="PF13800"/>
    </source>
</evidence>
<accession>A0ABS4E7Z0</accession>
<gene>
    <name evidence="2" type="ORF">J2Z43_000432</name>
</gene>
<sequence length="81" mass="9104">MSILIVGVLTIYNSSNYFAKKQSDLLNEELNIYNVVAEPNISVDYQTLYNNNSFGGEIHVSRSKKLMGILYHGVHSLIAIQ</sequence>
<protein>
    <recommendedName>
        <fullName evidence="1">Sigma factor regulator N-terminal domain-containing protein</fullName>
    </recommendedName>
</protein>
<dbReference type="Pfam" id="PF13800">
    <property type="entry name" value="Sigma_reg_N"/>
    <property type="match status" value="1"/>
</dbReference>
<reference evidence="2 3" key="1">
    <citation type="submission" date="2021-03" db="EMBL/GenBank/DDBJ databases">
        <title>Genomic Encyclopedia of Type Strains, Phase IV (KMG-IV): sequencing the most valuable type-strain genomes for metagenomic binning, comparative biology and taxonomic classification.</title>
        <authorList>
            <person name="Goeker M."/>
        </authorList>
    </citation>
    <scope>NUCLEOTIDE SEQUENCE [LARGE SCALE GENOMIC DNA]</scope>
    <source>
        <strain evidence="2 3">DSM 1289</strain>
    </source>
</reference>
<dbReference type="EMBL" id="JAGGJX010000001">
    <property type="protein sequence ID" value="MBP1854042.1"/>
    <property type="molecule type" value="Genomic_DNA"/>
</dbReference>
<organism evidence="2 3">
    <name type="scientific">Metaclostridioides mangenotii</name>
    <dbReference type="NCBI Taxonomy" id="1540"/>
    <lineage>
        <taxon>Bacteria</taxon>
        <taxon>Bacillati</taxon>
        <taxon>Bacillota</taxon>
        <taxon>Clostridia</taxon>
        <taxon>Peptostreptococcales</taxon>
        <taxon>Peptostreptococcaceae</taxon>
        <taxon>Metaclostridioides</taxon>
    </lineage>
</organism>
<dbReference type="Proteomes" id="UP000767291">
    <property type="component" value="Unassembled WGS sequence"/>
</dbReference>
<feature type="domain" description="Sigma factor regulator N-terminal" evidence="1">
    <location>
        <begin position="2"/>
        <end position="65"/>
    </location>
</feature>
<evidence type="ECO:0000313" key="3">
    <source>
        <dbReference type="Proteomes" id="UP000767291"/>
    </source>
</evidence>
<dbReference type="InterPro" id="IPR029101">
    <property type="entry name" value="Sigma_reg_N"/>
</dbReference>
<proteinExistence type="predicted"/>
<evidence type="ECO:0000313" key="2">
    <source>
        <dbReference type="EMBL" id="MBP1854042.1"/>
    </source>
</evidence>
<name>A0ABS4E7Z0_9FIRM</name>
<comment type="caution">
    <text evidence="2">The sequence shown here is derived from an EMBL/GenBank/DDBJ whole genome shotgun (WGS) entry which is preliminary data.</text>
</comment>
<keyword evidence="3" id="KW-1185">Reference proteome</keyword>